<accession>A0A0C2XHN2</accession>
<dbReference type="Pfam" id="PF20842">
    <property type="entry name" value="Rax2_2"/>
    <property type="match status" value="1"/>
</dbReference>
<protein>
    <recommendedName>
        <fullName evidence="5">SH3 domain-containing protein</fullName>
    </recommendedName>
</protein>
<keyword evidence="4" id="KW-1133">Transmembrane helix</keyword>
<dbReference type="InterPro" id="IPR048266">
    <property type="entry name" value="Rax2-like_second"/>
</dbReference>
<evidence type="ECO:0000256" key="3">
    <source>
        <dbReference type="SAM" id="MobiDB-lite"/>
    </source>
</evidence>
<dbReference type="Proteomes" id="UP000054549">
    <property type="component" value="Unassembled WGS sequence"/>
</dbReference>
<reference evidence="6 7" key="1">
    <citation type="submission" date="2014-04" db="EMBL/GenBank/DDBJ databases">
        <title>Evolutionary Origins and Diversification of the Mycorrhizal Mutualists.</title>
        <authorList>
            <consortium name="DOE Joint Genome Institute"/>
            <consortium name="Mycorrhizal Genomics Consortium"/>
            <person name="Kohler A."/>
            <person name="Kuo A."/>
            <person name="Nagy L.G."/>
            <person name="Floudas D."/>
            <person name="Copeland A."/>
            <person name="Barry K.W."/>
            <person name="Cichocki N."/>
            <person name="Veneault-Fourrey C."/>
            <person name="LaButti K."/>
            <person name="Lindquist E.A."/>
            <person name="Lipzen A."/>
            <person name="Lundell T."/>
            <person name="Morin E."/>
            <person name="Murat C."/>
            <person name="Riley R."/>
            <person name="Ohm R."/>
            <person name="Sun H."/>
            <person name="Tunlid A."/>
            <person name="Henrissat B."/>
            <person name="Grigoriev I.V."/>
            <person name="Hibbett D.S."/>
            <person name="Martin F."/>
        </authorList>
    </citation>
    <scope>NUCLEOTIDE SEQUENCE [LARGE SCALE GENOMIC DNA]</scope>
    <source>
        <strain evidence="6 7">Koide BX008</strain>
    </source>
</reference>
<feature type="domain" description="SH3" evidence="5">
    <location>
        <begin position="1318"/>
        <end position="1375"/>
    </location>
</feature>
<keyword evidence="1 2" id="KW-0728">SH3 domain</keyword>
<proteinExistence type="predicted"/>
<dbReference type="InterPro" id="IPR024982">
    <property type="entry name" value="Rax2-like_C"/>
</dbReference>
<dbReference type="InterPro" id="IPR036028">
    <property type="entry name" value="SH3-like_dom_sf"/>
</dbReference>
<dbReference type="InterPro" id="IPR048265">
    <property type="entry name" value="Rax2-like_third"/>
</dbReference>
<dbReference type="FunCoup" id="A0A0C2XHN2">
    <property type="interactions" value="5"/>
</dbReference>
<evidence type="ECO:0000259" key="5">
    <source>
        <dbReference type="PROSITE" id="PS50002"/>
    </source>
</evidence>
<dbReference type="InParanoid" id="A0A0C2XHN2"/>
<dbReference type="SMART" id="SM00326">
    <property type="entry name" value="SH3"/>
    <property type="match status" value="1"/>
</dbReference>
<feature type="transmembrane region" description="Helical" evidence="4">
    <location>
        <begin position="1196"/>
        <end position="1227"/>
    </location>
</feature>
<keyword evidence="7" id="KW-1185">Reference proteome</keyword>
<name>A0A0C2XHN2_AMAMK</name>
<gene>
    <name evidence="6" type="ORF">M378DRAFT_184811</name>
</gene>
<dbReference type="CDD" id="cd11856">
    <property type="entry name" value="SH3_p47phox_like"/>
    <property type="match status" value="1"/>
</dbReference>
<dbReference type="Gene3D" id="2.30.30.40">
    <property type="entry name" value="SH3 Domains"/>
    <property type="match status" value="1"/>
</dbReference>
<organism evidence="6 7">
    <name type="scientific">Amanita muscaria (strain Koide BX008)</name>
    <dbReference type="NCBI Taxonomy" id="946122"/>
    <lineage>
        <taxon>Eukaryota</taxon>
        <taxon>Fungi</taxon>
        <taxon>Dikarya</taxon>
        <taxon>Basidiomycota</taxon>
        <taxon>Agaricomycotina</taxon>
        <taxon>Agaricomycetes</taxon>
        <taxon>Agaricomycetidae</taxon>
        <taxon>Agaricales</taxon>
        <taxon>Pluteineae</taxon>
        <taxon>Amanitaceae</taxon>
        <taxon>Amanita</taxon>
    </lineage>
</organism>
<keyword evidence="4" id="KW-0472">Membrane</keyword>
<dbReference type="STRING" id="946122.A0A0C2XHN2"/>
<dbReference type="PROSITE" id="PS50002">
    <property type="entry name" value="SH3"/>
    <property type="match status" value="1"/>
</dbReference>
<dbReference type="SUPFAM" id="SSF50965">
    <property type="entry name" value="Galactose oxidase, central domain"/>
    <property type="match status" value="2"/>
</dbReference>
<evidence type="ECO:0000256" key="2">
    <source>
        <dbReference type="PROSITE-ProRule" id="PRU00192"/>
    </source>
</evidence>
<dbReference type="HOGENOM" id="CLU_005863_1_0_1"/>
<evidence type="ECO:0000313" key="7">
    <source>
        <dbReference type="Proteomes" id="UP000054549"/>
    </source>
</evidence>
<evidence type="ECO:0000256" key="1">
    <source>
        <dbReference type="ARBA" id="ARBA00022443"/>
    </source>
</evidence>
<dbReference type="Pfam" id="PF12768">
    <property type="entry name" value="Rax2"/>
    <property type="match status" value="2"/>
</dbReference>
<dbReference type="InterPro" id="IPR011043">
    <property type="entry name" value="Gal_Oxase/kelch_b-propeller"/>
</dbReference>
<evidence type="ECO:0000313" key="6">
    <source>
        <dbReference type="EMBL" id="KIL68956.1"/>
    </source>
</evidence>
<dbReference type="EMBL" id="KN818227">
    <property type="protein sequence ID" value="KIL68956.1"/>
    <property type="molecule type" value="Genomic_DNA"/>
</dbReference>
<keyword evidence="4" id="KW-0812">Transmembrane</keyword>
<sequence length="1375" mass="142666">MGAVGLAGAFAGLDFYSNTSQSLDPTASTLLVRSNQGALTYVASTNSGGRVLSSCTLNGIVYLAGSFSVIGDVQLPNVASYDPSSGSFTPLGATNSGPNGLVDVIFCDEKESKLWLGGNFTFPGRAVALYDIKSKSWSAPPFVGFTGAQDRVLSITMNATQTSLFFAGSFITSFQGTGSPLPNGKNNPNIPFSAGASPFSSSLVPVPIQNAQVLGSPSTSLQGFTDIHAILCPVGDDGPGNTWFGQDGSPALITIRTFSFISAGGVRLGNTFQSNHGTTEFSVTTIPDNTVQTLQYTDPISGQAQTCTTCPLSNNASLLYQDFLFANPLSITGIQVKISAFSGASPGLHILQILSSGAFASAVGNNNGQSCYAPNPSNVTLVGSWQTQEANTGIPGTTQQVLVSSIDVGAPSSSGPSITWMPYVSAAGNYDINLLVPGCANLQDCGSRTSVKVTVFPGEGKQPSVTTLSQTNQQDVILPVYSGPVSPTSSSFVLTITMTFADVPSGAGENGKYDIVADRVQLVLKSVNGSTGGTSNSTTTNNGVRSGFGFFEWPLGGNAADATTTLSNSSETPLDSVGVQLFDGIGVANSSMPIAINAVVYTPNAIILGGDFSLSSGSASGSANIVTYKAGSLNGLADNGLNGAVVTIITLGNTIYVGGSFSDTASGSTQGKLRGVALYDLQLGQWHTLGGGVNGPVTHLEISNNKLLVAGSFTKAFLGGDDLGLDTAGLAVWDIVNGAWINSGGFLISQLDLITNITSTEQLLAGNVSSIHKYGASGMIMVNNGGTDGPVVTPLGIQLESNGSFNPLTSSINNTRRHWHAATTPWNNRVHLFPRQSPPSGQLVPLPPLPPATAPAVLAGAFWANNSKEVVIIGGNFSYPTNPPVNSLGIYDPTGSVLQGVSGAQINGTVRALFVDNNKLYVGGQFGFANSNANGLAVYDLSANSWTATSLQPLQGDTVHPVVIKSISKSRSSSNAIIVAGSFTSAGALSCAAICSFDASTLQWNMLGNGITGEVASVAYAGTNQDVLIVAGSLKLSDGTVAAVARYSLNNGTWTVVGSSFELPGPVTAVEVDDGNENSLFAAGRSSDNSTTFLSFWNGSNWRIIDSTLESNSSVGQLTIVPLQNTHASNGVIEPDRALMISGLLNSPSFNYASAAIFDGQTLVPYIVATSSSGTAGYISSLFYSISNFSFIQRQFLATGVVILISIAISAGVVFLLALVGILWTLFSRRDEKVNKFDAVEDDDDSSLQHRPSSLLEHINAATRTTILGASPHSNFDPDKEEEKVDRDGLDEAYGPDASNYIRALTPSDAMGGMAPEEVSRPAHARYSFDGDGEGELPISAGAELEVLDDRDPSWWYARDVQTGREGVVPAAFLY</sequence>
<feature type="compositionally biased region" description="Basic and acidic residues" evidence="3">
    <location>
        <begin position="1276"/>
        <end position="1290"/>
    </location>
</feature>
<dbReference type="OrthoDB" id="2503993at2759"/>
<dbReference type="Pfam" id="PF00018">
    <property type="entry name" value="SH3_1"/>
    <property type="match status" value="1"/>
</dbReference>
<dbReference type="InterPro" id="IPR015915">
    <property type="entry name" value="Kelch-typ_b-propeller"/>
</dbReference>
<dbReference type="PANTHER" id="PTHR31778">
    <property type="entry name" value="BUD SITE SELECTION PROTEIN RAX2"/>
    <property type="match status" value="1"/>
</dbReference>
<feature type="region of interest" description="Disordered" evidence="3">
    <location>
        <begin position="1269"/>
        <end position="1291"/>
    </location>
</feature>
<dbReference type="GO" id="GO:1902929">
    <property type="term" value="C:plasma membrane of growing cell tip"/>
    <property type="evidence" value="ECO:0007669"/>
    <property type="project" value="TreeGrafter"/>
</dbReference>
<dbReference type="Pfam" id="PF20843">
    <property type="entry name" value="Rax2_3"/>
    <property type="match status" value="1"/>
</dbReference>
<dbReference type="PANTHER" id="PTHR31778:SF2">
    <property type="entry name" value="BUD SITE SELECTION PROTEIN RAX2"/>
    <property type="match status" value="1"/>
</dbReference>
<dbReference type="Gene3D" id="2.120.10.80">
    <property type="entry name" value="Kelch-type beta propeller"/>
    <property type="match status" value="2"/>
</dbReference>
<dbReference type="InterPro" id="IPR001452">
    <property type="entry name" value="SH3_domain"/>
</dbReference>
<evidence type="ECO:0000256" key="4">
    <source>
        <dbReference type="SAM" id="Phobius"/>
    </source>
</evidence>
<dbReference type="SUPFAM" id="SSF50044">
    <property type="entry name" value="SH3-domain"/>
    <property type="match status" value="1"/>
</dbReference>